<evidence type="ECO:0000313" key="11">
    <source>
        <dbReference type="Proteomes" id="UP001583186"/>
    </source>
</evidence>
<feature type="transmembrane region" description="Helical" evidence="8">
    <location>
        <begin position="324"/>
        <end position="345"/>
    </location>
</feature>
<comment type="similarity">
    <text evidence="2 7">Belongs to the major facilitator superfamily. Sugar transporter (TC 2.A.1.1) family.</text>
</comment>
<feature type="transmembrane region" description="Helical" evidence="8">
    <location>
        <begin position="51"/>
        <end position="72"/>
    </location>
</feature>
<keyword evidence="4 8" id="KW-0812">Transmembrane</keyword>
<gene>
    <name evidence="10" type="ORF">Sste5346_006321</name>
</gene>
<keyword evidence="11" id="KW-1185">Reference proteome</keyword>
<dbReference type="InterPro" id="IPR005829">
    <property type="entry name" value="Sugar_transporter_CS"/>
</dbReference>
<dbReference type="EMBL" id="JAWCUI010000037">
    <property type="protein sequence ID" value="KAL1893493.1"/>
    <property type="molecule type" value="Genomic_DNA"/>
</dbReference>
<dbReference type="PANTHER" id="PTHR48022:SF37">
    <property type="entry name" value="MAJOR FACILITATOR SUPERFAMILY (MFS) PROFILE DOMAIN-CONTAINING PROTEIN-RELATED"/>
    <property type="match status" value="1"/>
</dbReference>
<dbReference type="Gene3D" id="1.20.1250.20">
    <property type="entry name" value="MFS general substrate transporter like domains"/>
    <property type="match status" value="1"/>
</dbReference>
<dbReference type="PROSITE" id="PS50850">
    <property type="entry name" value="MFS"/>
    <property type="match status" value="1"/>
</dbReference>
<organism evidence="10 11">
    <name type="scientific">Sporothrix stenoceras</name>
    <dbReference type="NCBI Taxonomy" id="5173"/>
    <lineage>
        <taxon>Eukaryota</taxon>
        <taxon>Fungi</taxon>
        <taxon>Dikarya</taxon>
        <taxon>Ascomycota</taxon>
        <taxon>Pezizomycotina</taxon>
        <taxon>Sordariomycetes</taxon>
        <taxon>Sordariomycetidae</taxon>
        <taxon>Ophiostomatales</taxon>
        <taxon>Ophiostomataceae</taxon>
        <taxon>Sporothrix</taxon>
    </lineage>
</organism>
<evidence type="ECO:0000256" key="8">
    <source>
        <dbReference type="SAM" id="Phobius"/>
    </source>
</evidence>
<feature type="transmembrane region" description="Helical" evidence="8">
    <location>
        <begin position="79"/>
        <end position="97"/>
    </location>
</feature>
<name>A0ABR3YZ23_9PEZI</name>
<keyword evidence="5 8" id="KW-1133">Transmembrane helix</keyword>
<evidence type="ECO:0000256" key="3">
    <source>
        <dbReference type="ARBA" id="ARBA00022448"/>
    </source>
</evidence>
<dbReference type="PANTHER" id="PTHR48022">
    <property type="entry name" value="PLASTIDIC GLUCOSE TRANSPORTER 4"/>
    <property type="match status" value="1"/>
</dbReference>
<dbReference type="SUPFAM" id="SSF103473">
    <property type="entry name" value="MFS general substrate transporter"/>
    <property type="match status" value="1"/>
</dbReference>
<dbReference type="InterPro" id="IPR020846">
    <property type="entry name" value="MFS_dom"/>
</dbReference>
<evidence type="ECO:0000313" key="10">
    <source>
        <dbReference type="EMBL" id="KAL1893493.1"/>
    </source>
</evidence>
<evidence type="ECO:0000256" key="7">
    <source>
        <dbReference type="RuleBase" id="RU003346"/>
    </source>
</evidence>
<comment type="subcellular location">
    <subcellularLocation>
        <location evidence="1">Membrane</location>
        <topology evidence="1">Multi-pass membrane protein</topology>
    </subcellularLocation>
</comment>
<sequence>MPMNPKLYQWLIGCFAAVGSFTFGYDLGVIAEILPALQGVKGFSPSSNEQGLITSLLSVGAFCGAFFASWLADAIGRRGTILAATILFCFGAALQAGSQNNGFLMGGRFVTGGGIGIYCMIVPLYQAEIAHPSVRGYLTALQQLFLGLGGLISSWVGYGCYVHLTGEVRFRLPLALQIAPAAVLGCFIYMFPESPRYLMQKDRQEDALQTLANLHAHGDITNPLVLGQIAEIREHMDAARSIGNPWKEMVGSASNRRRLTIGITIQAATQLTGGSAISYFLPEIYDLMGFSTSRSLLINSISSIIALVGEISCMLLVDRLGRRWPLIIGSIVMSITFIIGAILLVKYPADQLNNSAHWGFTVVTWVFSFTYASTAGTISWVYPSEIFSNSSRSKSVAVCTMTSFAFSTFVSQVTPIALENIGWRYYILYVVCNLSNAFVFWAFFPETSGIPIEEMDNLFSEASLFIPLSKWTPTNDSGRTELEIRAEKQEVYVTNQENTANVA</sequence>
<evidence type="ECO:0000256" key="1">
    <source>
        <dbReference type="ARBA" id="ARBA00004141"/>
    </source>
</evidence>
<feature type="transmembrane region" description="Helical" evidence="8">
    <location>
        <begin position="137"/>
        <end position="158"/>
    </location>
</feature>
<evidence type="ECO:0000256" key="5">
    <source>
        <dbReference type="ARBA" id="ARBA00022989"/>
    </source>
</evidence>
<dbReference type="PRINTS" id="PR00171">
    <property type="entry name" value="SUGRTRNSPORT"/>
</dbReference>
<proteinExistence type="inferred from homology"/>
<feature type="transmembrane region" description="Helical" evidence="8">
    <location>
        <begin position="103"/>
        <end position="125"/>
    </location>
</feature>
<dbReference type="InterPro" id="IPR050360">
    <property type="entry name" value="MFS_Sugar_Transporters"/>
</dbReference>
<dbReference type="Proteomes" id="UP001583186">
    <property type="component" value="Unassembled WGS sequence"/>
</dbReference>
<feature type="transmembrane region" description="Helical" evidence="8">
    <location>
        <begin position="259"/>
        <end position="281"/>
    </location>
</feature>
<evidence type="ECO:0000256" key="6">
    <source>
        <dbReference type="ARBA" id="ARBA00023136"/>
    </source>
</evidence>
<dbReference type="InterPro" id="IPR005828">
    <property type="entry name" value="MFS_sugar_transport-like"/>
</dbReference>
<feature type="transmembrane region" description="Helical" evidence="8">
    <location>
        <begin position="296"/>
        <end position="317"/>
    </location>
</feature>
<evidence type="ECO:0000256" key="4">
    <source>
        <dbReference type="ARBA" id="ARBA00022692"/>
    </source>
</evidence>
<feature type="transmembrane region" description="Helical" evidence="8">
    <location>
        <begin position="7"/>
        <end position="31"/>
    </location>
</feature>
<feature type="transmembrane region" description="Helical" evidence="8">
    <location>
        <begin position="170"/>
        <end position="191"/>
    </location>
</feature>
<comment type="caution">
    <text evidence="10">The sequence shown here is derived from an EMBL/GenBank/DDBJ whole genome shotgun (WGS) entry which is preliminary data.</text>
</comment>
<feature type="transmembrane region" description="Helical" evidence="8">
    <location>
        <begin position="423"/>
        <end position="444"/>
    </location>
</feature>
<dbReference type="Pfam" id="PF00083">
    <property type="entry name" value="Sugar_tr"/>
    <property type="match status" value="1"/>
</dbReference>
<dbReference type="PROSITE" id="PS00216">
    <property type="entry name" value="SUGAR_TRANSPORT_1"/>
    <property type="match status" value="1"/>
</dbReference>
<evidence type="ECO:0000256" key="2">
    <source>
        <dbReference type="ARBA" id="ARBA00010992"/>
    </source>
</evidence>
<accession>A0ABR3YZ23</accession>
<feature type="transmembrane region" description="Helical" evidence="8">
    <location>
        <begin position="395"/>
        <end position="417"/>
    </location>
</feature>
<feature type="domain" description="Major facilitator superfamily (MFS) profile" evidence="9">
    <location>
        <begin position="12"/>
        <end position="448"/>
    </location>
</feature>
<keyword evidence="6 8" id="KW-0472">Membrane</keyword>
<dbReference type="InterPro" id="IPR036259">
    <property type="entry name" value="MFS_trans_sf"/>
</dbReference>
<keyword evidence="3 7" id="KW-0813">Transport</keyword>
<dbReference type="NCBIfam" id="TIGR00879">
    <property type="entry name" value="SP"/>
    <property type="match status" value="1"/>
</dbReference>
<reference evidence="10 11" key="1">
    <citation type="journal article" date="2024" name="IMA Fungus">
        <title>IMA Genome - F19 : A genome assembly and annotation guide to empower mycologists, including annotated draft genome sequences of Ceratocystis pirilliformis, Diaporthe australafricana, Fusarium ophioides, Paecilomyces lecythidis, and Sporothrix stenoceras.</title>
        <authorList>
            <person name="Aylward J."/>
            <person name="Wilson A.M."/>
            <person name="Visagie C.M."/>
            <person name="Spraker J."/>
            <person name="Barnes I."/>
            <person name="Buitendag C."/>
            <person name="Ceriani C."/>
            <person name="Del Mar Angel L."/>
            <person name="du Plessis D."/>
            <person name="Fuchs T."/>
            <person name="Gasser K."/>
            <person name="Kramer D."/>
            <person name="Li W."/>
            <person name="Munsamy K."/>
            <person name="Piso A."/>
            <person name="Price J.L."/>
            <person name="Sonnekus B."/>
            <person name="Thomas C."/>
            <person name="van der Nest A."/>
            <person name="van Dijk A."/>
            <person name="van Heerden A."/>
            <person name="van Vuuren N."/>
            <person name="Yilmaz N."/>
            <person name="Duong T.A."/>
            <person name="van der Merwe N.A."/>
            <person name="Wingfield M.J."/>
            <person name="Wingfield B.D."/>
        </authorList>
    </citation>
    <scope>NUCLEOTIDE SEQUENCE [LARGE SCALE GENOMIC DNA]</scope>
    <source>
        <strain evidence="10 11">CMW 5346</strain>
    </source>
</reference>
<dbReference type="InterPro" id="IPR003663">
    <property type="entry name" value="Sugar/inositol_transpt"/>
</dbReference>
<feature type="transmembrane region" description="Helical" evidence="8">
    <location>
        <begin position="357"/>
        <end position="383"/>
    </location>
</feature>
<evidence type="ECO:0000259" key="9">
    <source>
        <dbReference type="PROSITE" id="PS50850"/>
    </source>
</evidence>
<protein>
    <recommendedName>
        <fullName evidence="9">Major facilitator superfamily (MFS) profile domain-containing protein</fullName>
    </recommendedName>
</protein>